<accession>A0ACC0EII6</accession>
<protein>
    <submittedName>
        <fullName evidence="1">Uncharacterized protein</fullName>
    </submittedName>
</protein>
<organism evidence="1 2">
    <name type="scientific">Puccinia striiformis f. sp. tritici</name>
    <dbReference type="NCBI Taxonomy" id="168172"/>
    <lineage>
        <taxon>Eukaryota</taxon>
        <taxon>Fungi</taxon>
        <taxon>Dikarya</taxon>
        <taxon>Basidiomycota</taxon>
        <taxon>Pucciniomycotina</taxon>
        <taxon>Pucciniomycetes</taxon>
        <taxon>Pucciniales</taxon>
        <taxon>Pucciniaceae</taxon>
        <taxon>Puccinia</taxon>
    </lineage>
</organism>
<sequence length="446" mass="49553">MRTLARNGSLADGTISGFDVCHQVLWFVMEKSLTFLAEEGKVLDDSLPLHEHVLTEQVLLYTLLISLVICLVELIATNLHKHTDIQEYIGSYATNPETRCLCCKEGASVCALQQGAWVVLDELNLAPSDVAEAFIGRQLGALDPWNSRNLELEVRWQTHKIFEPKHSSVPLRGLFGWGGRGAVGYQELTEENYMSLAKRSRGGEEKETVKEVLEELMNVTINPDHLYRDVQLPKNQVATTACKRSYKLVPRCLQFNKSLPLVEDAGSGKTSVCKALSLLADHCLRSINLHRNSEVGYLLGIQHPICIMDGSHVKDVINTTEQALAEKRKLPSDPKIVNQAQTALSQLTKSTGLLDWSDGPSIQAWQEEDFVLLDKISLADDSVLERLNGSLEPKRLIVLAERGSESLGKMQIRAHPVPQIFATMNPGGDVQKIKLFPALGNRFTEI</sequence>
<keyword evidence="2" id="KW-1185">Reference proteome</keyword>
<proteinExistence type="predicted"/>
<gene>
    <name evidence="1" type="ORF">MJO28_004806</name>
</gene>
<reference evidence="1 2" key="3">
    <citation type="journal article" date="2022" name="Microbiol. Spectr.">
        <title>Folding features and dynamics of 3D genome architecture in plant fungal pathogens.</title>
        <authorList>
            <person name="Xia C."/>
        </authorList>
    </citation>
    <scope>NUCLEOTIDE SEQUENCE [LARGE SCALE GENOMIC DNA]</scope>
    <source>
        <strain evidence="1 2">93-210</strain>
    </source>
</reference>
<evidence type="ECO:0000313" key="2">
    <source>
        <dbReference type="Proteomes" id="UP001060170"/>
    </source>
</evidence>
<reference evidence="2" key="1">
    <citation type="journal article" date="2018" name="BMC Genomics">
        <title>Genomic insights into host adaptation between the wheat stripe rust pathogen (Puccinia striiformis f. sp. tritici) and the barley stripe rust pathogen (Puccinia striiformis f. sp. hordei).</title>
        <authorList>
            <person name="Xia C."/>
            <person name="Wang M."/>
            <person name="Yin C."/>
            <person name="Cornejo O.E."/>
            <person name="Hulbert S.H."/>
            <person name="Chen X."/>
        </authorList>
    </citation>
    <scope>NUCLEOTIDE SEQUENCE [LARGE SCALE GENOMIC DNA]</scope>
    <source>
        <strain evidence="2">93-210</strain>
    </source>
</reference>
<evidence type="ECO:0000313" key="1">
    <source>
        <dbReference type="EMBL" id="KAI7954406.1"/>
    </source>
</evidence>
<dbReference type="Proteomes" id="UP001060170">
    <property type="component" value="Chromosome 5"/>
</dbReference>
<name>A0ACC0EII6_9BASI</name>
<dbReference type="EMBL" id="CM045869">
    <property type="protein sequence ID" value="KAI7954406.1"/>
    <property type="molecule type" value="Genomic_DNA"/>
</dbReference>
<reference evidence="2" key="2">
    <citation type="journal article" date="2018" name="Mol. Plant Microbe Interact.">
        <title>Genome sequence resources for the wheat stripe rust pathogen (Puccinia striiformis f. sp. tritici) and the barley stripe rust pathogen (Puccinia striiformis f. sp. hordei).</title>
        <authorList>
            <person name="Xia C."/>
            <person name="Wang M."/>
            <person name="Yin C."/>
            <person name="Cornejo O.E."/>
            <person name="Hulbert S.H."/>
            <person name="Chen X."/>
        </authorList>
    </citation>
    <scope>NUCLEOTIDE SEQUENCE [LARGE SCALE GENOMIC DNA]</scope>
    <source>
        <strain evidence="2">93-210</strain>
    </source>
</reference>
<comment type="caution">
    <text evidence="1">The sequence shown here is derived from an EMBL/GenBank/DDBJ whole genome shotgun (WGS) entry which is preliminary data.</text>
</comment>